<organism evidence="1">
    <name type="scientific">uncultured Bdellovibrionales bacterium</name>
    <dbReference type="NCBI Taxonomy" id="395355"/>
    <lineage>
        <taxon>Bacteria</taxon>
        <taxon>Pseudomonadati</taxon>
        <taxon>Bdellovibrionota</taxon>
        <taxon>Bdellovibrionia</taxon>
        <taxon>Bdellovibrionales</taxon>
        <taxon>environmental samples</taxon>
    </lineage>
</organism>
<name>A0A977T6S0_9BACT</name>
<proteinExistence type="predicted"/>
<protein>
    <submittedName>
        <fullName evidence="1">Uncharacterized protein</fullName>
    </submittedName>
</protein>
<dbReference type="EMBL" id="OP056329">
    <property type="protein sequence ID" value="UXP70946.1"/>
    <property type="molecule type" value="Genomic_DNA"/>
</dbReference>
<accession>A0A977T6S0</accession>
<evidence type="ECO:0000313" key="1">
    <source>
        <dbReference type="EMBL" id="UXP70946.1"/>
    </source>
</evidence>
<dbReference type="AlphaFoldDB" id="A0A977T6S0"/>
<gene>
    <name evidence="1" type="ORF">tmp_000025</name>
</gene>
<reference evidence="1" key="1">
    <citation type="journal article" date="2022" name="bioRxiv">
        <title>Energy transfer in ubiquitous rhodopsin pumps with xanthophyll antennas.</title>
        <authorList>
            <person name="Chazan A."/>
            <person name="Das I."/>
            <person name="Fujiwara T."/>
            <person name="Murakoshi S."/>
            <person name="Shihoya W."/>
            <person name="Rozenberg A."/>
            <person name="Molina-Marquez A."/>
            <person name="Larom S."/>
            <person name="Pushkarev A."/>
            <person name="Malakar P."/>
            <person name="Ruhman S."/>
            <person name="Hasegawa M."/>
            <person name="Tsukamoto Y."/>
            <person name="Ishizuka T."/>
            <person name="Konno M."/>
            <person name="Nagata T."/>
            <person name="Inoue K."/>
            <person name="Mizuno Y."/>
            <person name="Katayama K."/>
            <person name="Abe-Yoshizumi R."/>
            <person name="Kandori H."/>
            <person name="Leon R.M."/>
            <person name="Yoshizawa S."/>
            <person name="Sheves M."/>
            <person name="Nureki O."/>
            <person name="Beja O."/>
        </authorList>
    </citation>
    <scope>NUCLEOTIDE SEQUENCE</scope>
</reference>
<sequence>MWTKIAFIALQISLVVSANSQKHLADLRKVSPFGLLTNDYGILTKKDLKINSCIAWPAPFQDPPLNFAFSYWQCFEKNQINMDCEVGGYDEHEKSRMAMLVILGKRIGGSHEFISRRPIPVSSCKAFKEDWRQLTRKQTHVCVSGSEPLKERRDGKPVWNWTFGRYKTKLGCDSYFQGECDNLDVCDP</sequence>